<dbReference type="GO" id="GO:0008270">
    <property type="term" value="F:zinc ion binding"/>
    <property type="evidence" value="ECO:0007669"/>
    <property type="project" value="InterPro"/>
</dbReference>
<dbReference type="Gene3D" id="3.40.140.10">
    <property type="entry name" value="Cytidine Deaminase, domain 2"/>
    <property type="match status" value="1"/>
</dbReference>
<name>A0A6C0BH69_9ZZZZ</name>
<sequence>MRRDKAIRYFKLASYQAQLFSKDPSTKVGCIILAPESLQILSCGYNGLPRNINESVPERWTRPLKMKWCEHSERNALYNACRSGTALENAIAVVTFFPCADCARGLIQSGIKTIVTTQPDLSNPRWGDDFKISMEMFKEVGINMILLDTHEVT</sequence>
<evidence type="ECO:0000313" key="3">
    <source>
        <dbReference type="EMBL" id="QHS90748.1"/>
    </source>
</evidence>
<dbReference type="InterPro" id="IPR016473">
    <property type="entry name" value="dCMP_deaminase"/>
</dbReference>
<dbReference type="InterPro" id="IPR002125">
    <property type="entry name" value="CMP_dCMP_dom"/>
</dbReference>
<dbReference type="InterPro" id="IPR015517">
    <property type="entry name" value="dCMP_deaminase-rel"/>
</dbReference>
<evidence type="ECO:0000256" key="1">
    <source>
        <dbReference type="ARBA" id="ARBA00022801"/>
    </source>
</evidence>
<dbReference type="GO" id="GO:0006220">
    <property type="term" value="P:pyrimidine nucleotide metabolic process"/>
    <property type="evidence" value="ECO:0007669"/>
    <property type="project" value="InterPro"/>
</dbReference>
<evidence type="ECO:0000259" key="2">
    <source>
        <dbReference type="PROSITE" id="PS51747"/>
    </source>
</evidence>
<dbReference type="SUPFAM" id="SSF53927">
    <property type="entry name" value="Cytidine deaminase-like"/>
    <property type="match status" value="1"/>
</dbReference>
<dbReference type="Pfam" id="PF00383">
    <property type="entry name" value="dCMP_cyt_deam_1"/>
    <property type="match status" value="1"/>
</dbReference>
<dbReference type="AlphaFoldDB" id="A0A6C0BH69"/>
<proteinExistence type="predicted"/>
<dbReference type="PIRSF" id="PIRSF006019">
    <property type="entry name" value="dCMP_deaminase"/>
    <property type="match status" value="1"/>
</dbReference>
<protein>
    <recommendedName>
        <fullName evidence="2">CMP/dCMP-type deaminase domain-containing protein</fullName>
    </recommendedName>
</protein>
<dbReference type="PANTHER" id="PTHR11086:SF18">
    <property type="entry name" value="DEOXYCYTIDYLATE DEAMINASE"/>
    <property type="match status" value="1"/>
</dbReference>
<dbReference type="GO" id="GO:0005737">
    <property type="term" value="C:cytoplasm"/>
    <property type="evidence" value="ECO:0007669"/>
    <property type="project" value="TreeGrafter"/>
</dbReference>
<reference evidence="3" key="1">
    <citation type="journal article" date="2020" name="Nature">
        <title>Giant virus diversity and host interactions through global metagenomics.</title>
        <authorList>
            <person name="Schulz F."/>
            <person name="Roux S."/>
            <person name="Paez-Espino D."/>
            <person name="Jungbluth S."/>
            <person name="Walsh D.A."/>
            <person name="Denef V.J."/>
            <person name="McMahon K.D."/>
            <person name="Konstantinidis K.T."/>
            <person name="Eloe-Fadrosh E.A."/>
            <person name="Kyrpides N.C."/>
            <person name="Woyke T."/>
        </authorList>
    </citation>
    <scope>NUCLEOTIDE SEQUENCE</scope>
    <source>
        <strain evidence="3">GVMAG-M-3300010354-11</strain>
    </source>
</reference>
<dbReference type="PROSITE" id="PS51747">
    <property type="entry name" value="CYT_DCMP_DEAMINASES_2"/>
    <property type="match status" value="1"/>
</dbReference>
<accession>A0A6C0BH69</accession>
<dbReference type="GO" id="GO:0004132">
    <property type="term" value="F:dCMP deaminase activity"/>
    <property type="evidence" value="ECO:0007669"/>
    <property type="project" value="InterPro"/>
</dbReference>
<feature type="domain" description="CMP/dCMP-type deaminase" evidence="2">
    <location>
        <begin position="5"/>
        <end position="129"/>
    </location>
</feature>
<dbReference type="PANTHER" id="PTHR11086">
    <property type="entry name" value="DEOXYCYTIDYLATE DEAMINASE-RELATED"/>
    <property type="match status" value="1"/>
</dbReference>
<organism evidence="3">
    <name type="scientific">viral metagenome</name>
    <dbReference type="NCBI Taxonomy" id="1070528"/>
    <lineage>
        <taxon>unclassified sequences</taxon>
        <taxon>metagenomes</taxon>
        <taxon>organismal metagenomes</taxon>
    </lineage>
</organism>
<dbReference type="InterPro" id="IPR016193">
    <property type="entry name" value="Cytidine_deaminase-like"/>
</dbReference>
<keyword evidence="1" id="KW-0378">Hydrolase</keyword>
<dbReference type="EMBL" id="MN739144">
    <property type="protein sequence ID" value="QHS90748.1"/>
    <property type="molecule type" value="Genomic_DNA"/>
</dbReference>